<name>A0ABP4QUJ8_9ACTN</name>
<comment type="caution">
    <text evidence="3">The sequence shown here is derived from an EMBL/GenBank/DDBJ whole genome shotgun (WGS) entry which is preliminary data.</text>
</comment>
<accession>A0ABP4QUJ8</accession>
<dbReference type="Proteomes" id="UP001500393">
    <property type="component" value="Unassembled WGS sequence"/>
</dbReference>
<dbReference type="CDD" id="cd06577">
    <property type="entry name" value="PASTA_pknB"/>
    <property type="match status" value="1"/>
</dbReference>
<protein>
    <recommendedName>
        <fullName evidence="2">PASTA domain-containing protein</fullName>
    </recommendedName>
</protein>
<dbReference type="Pfam" id="PF03793">
    <property type="entry name" value="PASTA"/>
    <property type="match status" value="1"/>
</dbReference>
<dbReference type="SMART" id="SM00740">
    <property type="entry name" value="PASTA"/>
    <property type="match status" value="1"/>
</dbReference>
<keyword evidence="1" id="KW-0472">Membrane</keyword>
<proteinExistence type="predicted"/>
<evidence type="ECO:0000259" key="2">
    <source>
        <dbReference type="PROSITE" id="PS51178"/>
    </source>
</evidence>
<gene>
    <name evidence="3" type="ORF">GCM10009789_85180</name>
</gene>
<dbReference type="RefSeq" id="WP_344222494.1">
    <property type="nucleotide sequence ID" value="NZ_BAAAOS010000069.1"/>
</dbReference>
<feature type="domain" description="PASTA" evidence="2">
    <location>
        <begin position="213"/>
        <end position="286"/>
    </location>
</feature>
<dbReference type="Gene3D" id="3.30.10.20">
    <property type="match status" value="1"/>
</dbReference>
<sequence>MIEDKLTELLERAGDRTTVGPPPIEAMRVGATRLRRRRTVAVSLAGAAAVVVAAGGTTALVAQSGPEDPPAPAASASPSLAPTDLRLVGFGHAAIAVPKEWGTNELTCLTPHMDTVVIDPGGGHLCMHYRRSGVESVYLTSIKPWFGFHADETIEIDGVRAERQRTSCTGDTPGPVTVCSGAVFIPSLTTWFRAESSTNAAEVDRILERIRIVPDQVGVPAYTHLVAPRDGGSGEKYSDALTAAGLKPKIESTRSPSYPPGMVLDVSPAPGTMLRPGATVTVTVAS</sequence>
<dbReference type="EMBL" id="BAAAOS010000069">
    <property type="protein sequence ID" value="GAA1618256.1"/>
    <property type="molecule type" value="Genomic_DNA"/>
</dbReference>
<evidence type="ECO:0000313" key="3">
    <source>
        <dbReference type="EMBL" id="GAA1618256.1"/>
    </source>
</evidence>
<keyword evidence="1" id="KW-0812">Transmembrane</keyword>
<evidence type="ECO:0000313" key="4">
    <source>
        <dbReference type="Proteomes" id="UP001500393"/>
    </source>
</evidence>
<dbReference type="InterPro" id="IPR005543">
    <property type="entry name" value="PASTA_dom"/>
</dbReference>
<keyword evidence="1" id="KW-1133">Transmembrane helix</keyword>
<keyword evidence="4" id="KW-1185">Reference proteome</keyword>
<evidence type="ECO:0000256" key="1">
    <source>
        <dbReference type="SAM" id="Phobius"/>
    </source>
</evidence>
<feature type="transmembrane region" description="Helical" evidence="1">
    <location>
        <begin position="40"/>
        <end position="62"/>
    </location>
</feature>
<dbReference type="PROSITE" id="PS51178">
    <property type="entry name" value="PASTA"/>
    <property type="match status" value="1"/>
</dbReference>
<organism evidence="3 4">
    <name type="scientific">Kribbella sancticallisti</name>
    <dbReference type="NCBI Taxonomy" id="460087"/>
    <lineage>
        <taxon>Bacteria</taxon>
        <taxon>Bacillati</taxon>
        <taxon>Actinomycetota</taxon>
        <taxon>Actinomycetes</taxon>
        <taxon>Propionibacteriales</taxon>
        <taxon>Kribbellaceae</taxon>
        <taxon>Kribbella</taxon>
    </lineage>
</organism>
<reference evidence="4" key="1">
    <citation type="journal article" date="2019" name="Int. J. Syst. Evol. Microbiol.">
        <title>The Global Catalogue of Microorganisms (GCM) 10K type strain sequencing project: providing services to taxonomists for standard genome sequencing and annotation.</title>
        <authorList>
            <consortium name="The Broad Institute Genomics Platform"/>
            <consortium name="The Broad Institute Genome Sequencing Center for Infectious Disease"/>
            <person name="Wu L."/>
            <person name="Ma J."/>
        </authorList>
    </citation>
    <scope>NUCLEOTIDE SEQUENCE [LARGE SCALE GENOMIC DNA]</scope>
    <source>
        <strain evidence="4">JCM 14969</strain>
    </source>
</reference>